<organism evidence="6 7">
    <name type="scientific">Molorchus minor</name>
    <dbReference type="NCBI Taxonomy" id="1323400"/>
    <lineage>
        <taxon>Eukaryota</taxon>
        <taxon>Metazoa</taxon>
        <taxon>Ecdysozoa</taxon>
        <taxon>Arthropoda</taxon>
        <taxon>Hexapoda</taxon>
        <taxon>Insecta</taxon>
        <taxon>Pterygota</taxon>
        <taxon>Neoptera</taxon>
        <taxon>Endopterygota</taxon>
        <taxon>Coleoptera</taxon>
        <taxon>Polyphaga</taxon>
        <taxon>Cucujiformia</taxon>
        <taxon>Chrysomeloidea</taxon>
        <taxon>Cerambycidae</taxon>
        <taxon>Lamiinae</taxon>
        <taxon>Monochamini</taxon>
        <taxon>Molorchus</taxon>
    </lineage>
</organism>
<evidence type="ECO:0000256" key="3">
    <source>
        <dbReference type="ARBA" id="ARBA00022679"/>
    </source>
</evidence>
<proteinExistence type="predicted"/>
<dbReference type="EMBL" id="JAPWTJ010003643">
    <property type="protein sequence ID" value="KAJ8953787.1"/>
    <property type="molecule type" value="Genomic_DNA"/>
</dbReference>
<dbReference type="Gene3D" id="3.30.420.40">
    <property type="match status" value="1"/>
</dbReference>
<dbReference type="Proteomes" id="UP001162164">
    <property type="component" value="Unassembled WGS sequence"/>
</dbReference>
<feature type="domain" description="Carbohydrate kinase FGGY N-terminal" evidence="5">
    <location>
        <begin position="23"/>
        <end position="88"/>
    </location>
</feature>
<dbReference type="EC" id="2.7.1.30" evidence="2"/>
<evidence type="ECO:0000256" key="1">
    <source>
        <dbReference type="ARBA" id="ARBA00005190"/>
    </source>
</evidence>
<keyword evidence="4" id="KW-0418">Kinase</keyword>
<reference evidence="6" key="1">
    <citation type="journal article" date="2023" name="Insect Mol. Biol.">
        <title>Genome sequencing provides insights into the evolution of gene families encoding plant cell wall-degrading enzymes in longhorned beetles.</title>
        <authorList>
            <person name="Shin N.R."/>
            <person name="Okamura Y."/>
            <person name="Kirsch R."/>
            <person name="Pauchet Y."/>
        </authorList>
    </citation>
    <scope>NUCLEOTIDE SEQUENCE</scope>
    <source>
        <strain evidence="6">MMC_N1</strain>
    </source>
</reference>
<evidence type="ECO:0000313" key="6">
    <source>
        <dbReference type="EMBL" id="KAJ8953787.1"/>
    </source>
</evidence>
<dbReference type="InterPro" id="IPR018483">
    <property type="entry name" value="Carb_kinase_FGGY_CS"/>
</dbReference>
<evidence type="ECO:0000259" key="5">
    <source>
        <dbReference type="Pfam" id="PF00370"/>
    </source>
</evidence>
<keyword evidence="7" id="KW-1185">Reference proteome</keyword>
<evidence type="ECO:0000256" key="2">
    <source>
        <dbReference type="ARBA" id="ARBA00012099"/>
    </source>
</evidence>
<keyword evidence="3" id="KW-0808">Transferase</keyword>
<protein>
    <recommendedName>
        <fullName evidence="2">glycerol kinase</fullName>
        <ecNumber evidence="2">2.7.1.30</ecNumber>
    </recommendedName>
</protein>
<evidence type="ECO:0000256" key="4">
    <source>
        <dbReference type="ARBA" id="ARBA00022777"/>
    </source>
</evidence>
<gene>
    <name evidence="6" type="ORF">NQ317_001017</name>
</gene>
<dbReference type="Pfam" id="PF00370">
    <property type="entry name" value="FGGY_N"/>
    <property type="match status" value="1"/>
</dbReference>
<comment type="caution">
    <text evidence="6">The sequence shown here is derived from an EMBL/GenBank/DDBJ whole genome shotgun (WGS) entry which is preliminary data.</text>
</comment>
<name>A0ABQ9IQM6_9CUCU</name>
<dbReference type="SUPFAM" id="SSF53067">
    <property type="entry name" value="Actin-like ATPase domain"/>
    <property type="match status" value="1"/>
</dbReference>
<comment type="pathway">
    <text evidence="1">Polyol metabolism; glycerol degradation via glycerol kinase pathway; sn-glycerol 3-phosphate from glycerol: step 1/1.</text>
</comment>
<dbReference type="InterPro" id="IPR043129">
    <property type="entry name" value="ATPase_NBD"/>
</dbReference>
<dbReference type="InterPro" id="IPR018484">
    <property type="entry name" value="FGGY_N"/>
</dbReference>
<dbReference type="PROSITE" id="PS00933">
    <property type="entry name" value="FGGY_KINASES_1"/>
    <property type="match status" value="1"/>
</dbReference>
<sequence length="98" mass="11202">MLNFVIKNLDEVVSPPPKKIRAVWMDMRTSSTVDEILQNGKRPQNFIQNLCGLPVSTYFSALKIKWMMDNVVGVKQAIEEEGAYLEMLIVGCELRNKE</sequence>
<accession>A0ABQ9IQM6</accession>
<evidence type="ECO:0000313" key="7">
    <source>
        <dbReference type="Proteomes" id="UP001162164"/>
    </source>
</evidence>